<keyword evidence="3" id="KW-1003">Cell membrane</keyword>
<dbReference type="Pfam" id="PF00367">
    <property type="entry name" value="PTS_EIIB"/>
    <property type="match status" value="1"/>
</dbReference>
<evidence type="ECO:0000256" key="9">
    <source>
        <dbReference type="ARBA" id="ARBA00022989"/>
    </source>
</evidence>
<evidence type="ECO:0000313" key="15">
    <source>
        <dbReference type="Proteomes" id="UP000015927"/>
    </source>
</evidence>
<dbReference type="Gene3D" id="3.30.1360.60">
    <property type="entry name" value="Glucose permease domain IIB"/>
    <property type="match status" value="1"/>
</dbReference>
<dbReference type="FunFam" id="3.30.1360.60:FF:000001">
    <property type="entry name" value="PTS system glucose-specific IIBC component PtsG"/>
    <property type="match status" value="1"/>
</dbReference>
<evidence type="ECO:0000256" key="11">
    <source>
        <dbReference type="PROSITE-ProRule" id="PRU00421"/>
    </source>
</evidence>
<evidence type="ECO:0000256" key="7">
    <source>
        <dbReference type="ARBA" id="ARBA00022692"/>
    </source>
</evidence>
<keyword evidence="4" id="KW-0762">Sugar transport</keyword>
<evidence type="ECO:0000256" key="6">
    <source>
        <dbReference type="ARBA" id="ARBA00022683"/>
    </source>
</evidence>
<keyword evidence="2" id="KW-0813">Transport</keyword>
<feature type="active site" description="Phosphocysteine intermediate; for EIIB activity" evidence="11">
    <location>
        <position position="27"/>
    </location>
</feature>
<dbReference type="InterPro" id="IPR036878">
    <property type="entry name" value="Glu_permease_IIB"/>
</dbReference>
<dbReference type="GO" id="GO:0009401">
    <property type="term" value="P:phosphoenolpyruvate-dependent sugar phosphotransferase system"/>
    <property type="evidence" value="ECO:0007669"/>
    <property type="project" value="UniProtKB-KW"/>
</dbReference>
<dbReference type="AlphaFoldDB" id="A0A826HWV2"/>
<dbReference type="KEGG" id="lpi:LBPG_00715"/>
<comment type="subcellular location">
    <subcellularLocation>
        <location evidence="1">Cell membrane</location>
        <topology evidence="1">Multi-pass membrane protein</topology>
    </subcellularLocation>
</comment>
<evidence type="ECO:0000256" key="5">
    <source>
        <dbReference type="ARBA" id="ARBA00022679"/>
    </source>
</evidence>
<keyword evidence="7 12" id="KW-0812">Transmembrane</keyword>
<gene>
    <name evidence="14" type="ORF">LBPG_00715</name>
</gene>
<dbReference type="EMBL" id="CP002391">
    <property type="protein sequence ID" value="EEQ65266.1"/>
    <property type="molecule type" value="Genomic_DNA"/>
</dbReference>
<accession>A0A826HWV2</accession>
<dbReference type="GO" id="GO:0005886">
    <property type="term" value="C:plasma membrane"/>
    <property type="evidence" value="ECO:0007669"/>
    <property type="project" value="UniProtKB-SubCell"/>
</dbReference>
<dbReference type="PROSITE" id="PS01035">
    <property type="entry name" value="PTS_EIIB_TYPE_1_CYS"/>
    <property type="match status" value="1"/>
</dbReference>
<sequence length="131" mass="14423">MSDHQKITDRIMAAVGGTKNVKTLNHCATRLRFTLADKTQFDIQRLEQMPEVLSAVNSGDESQVVIGANVTKYYAEITKNYHIREAGDGTKPSADYEKNILKRVLNAIVSIMAPIITVLIAGGMFKVVTGR</sequence>
<dbReference type="Proteomes" id="UP000015927">
    <property type="component" value="Chromosome"/>
</dbReference>
<keyword evidence="9 12" id="KW-1133">Transmembrane helix</keyword>
<protein>
    <submittedName>
        <fullName evidence="14">PTS system protein</fullName>
    </submittedName>
</protein>
<dbReference type="InterPro" id="IPR050558">
    <property type="entry name" value="PTS_Sugar-Specific_Components"/>
</dbReference>
<evidence type="ECO:0000256" key="12">
    <source>
        <dbReference type="SAM" id="Phobius"/>
    </source>
</evidence>
<dbReference type="PANTHER" id="PTHR30175:SF1">
    <property type="entry name" value="PTS SYSTEM ARBUTIN-, CELLOBIOSE-, AND SALICIN-SPECIFIC EIIBC COMPONENT-RELATED"/>
    <property type="match status" value="1"/>
</dbReference>
<feature type="transmembrane region" description="Helical" evidence="12">
    <location>
        <begin position="104"/>
        <end position="125"/>
    </location>
</feature>
<keyword evidence="8" id="KW-0418">Kinase</keyword>
<evidence type="ECO:0000256" key="1">
    <source>
        <dbReference type="ARBA" id="ARBA00004651"/>
    </source>
</evidence>
<evidence type="ECO:0000256" key="3">
    <source>
        <dbReference type="ARBA" id="ARBA00022475"/>
    </source>
</evidence>
<evidence type="ECO:0000256" key="8">
    <source>
        <dbReference type="ARBA" id="ARBA00022777"/>
    </source>
</evidence>
<keyword evidence="6" id="KW-0598">Phosphotransferase system</keyword>
<keyword evidence="10 12" id="KW-0472">Membrane</keyword>
<evidence type="ECO:0000256" key="4">
    <source>
        <dbReference type="ARBA" id="ARBA00022597"/>
    </source>
</evidence>
<evidence type="ECO:0000259" key="13">
    <source>
        <dbReference type="PROSITE" id="PS51098"/>
    </source>
</evidence>
<name>A0A826HWV2_LACPA</name>
<keyword evidence="5" id="KW-0808">Transferase</keyword>
<dbReference type="GO" id="GO:0008982">
    <property type="term" value="F:protein-N(PI)-phosphohistidine-sugar phosphotransferase activity"/>
    <property type="evidence" value="ECO:0007669"/>
    <property type="project" value="InterPro"/>
</dbReference>
<dbReference type="GO" id="GO:0090563">
    <property type="term" value="F:protein-phosphocysteine-sugar phosphotransferase activity"/>
    <property type="evidence" value="ECO:0007669"/>
    <property type="project" value="TreeGrafter"/>
</dbReference>
<proteinExistence type="predicted"/>
<dbReference type="GO" id="GO:0016301">
    <property type="term" value="F:kinase activity"/>
    <property type="evidence" value="ECO:0007669"/>
    <property type="project" value="UniProtKB-KW"/>
</dbReference>
<reference evidence="14 15" key="1">
    <citation type="submission" date="2010-12" db="EMBL/GenBank/DDBJ databases">
        <title>The Genome Sequence of Lactobacillus paracasei subsp. paracasei strain 8700:2.</title>
        <authorList>
            <consortium name="The Broad Institute Genome Sequencing Platform"/>
            <person name="Ward D."/>
            <person name="Earl A."/>
            <person name="Feldgarden M."/>
            <person name="Young S.K."/>
            <person name="Gargeya S."/>
            <person name="Zeng Q."/>
            <person name="Alvarado L."/>
            <person name="Berlin A."/>
            <person name="Bochicchio J."/>
            <person name="Chapman S.B."/>
            <person name="Chen Z."/>
            <person name="Freedman E."/>
            <person name="Gellesch M."/>
            <person name="Goldberg J."/>
            <person name="Griggs A."/>
            <person name="Gujja S."/>
            <person name="Heilman E."/>
            <person name="Heiman D."/>
            <person name="Howarth C."/>
            <person name="Mehta T."/>
            <person name="Neiman D."/>
            <person name="Pearson M."/>
            <person name="Roberts A."/>
            <person name="Saif S."/>
            <person name="Shea T."/>
            <person name="Shenoy N."/>
            <person name="Sisk P."/>
            <person name="Stolte C."/>
            <person name="Sykes S."/>
            <person name="White J."/>
            <person name="Yandava C."/>
            <person name="Saulnier D."/>
            <person name="Haas B."/>
            <person name="Nusbaum C."/>
            <person name="Birren B."/>
        </authorList>
    </citation>
    <scope>NUCLEOTIDE SEQUENCE [LARGE SCALE GENOMIC DNA]</scope>
    <source>
        <strain evidence="14 15">8700:2</strain>
    </source>
</reference>
<evidence type="ECO:0000313" key="14">
    <source>
        <dbReference type="EMBL" id="EEQ65266.1"/>
    </source>
</evidence>
<organism evidence="14 15">
    <name type="scientific">Lacticaseibacillus paracasei subsp. paracasei 8700:2</name>
    <dbReference type="NCBI Taxonomy" id="537973"/>
    <lineage>
        <taxon>Bacteria</taxon>
        <taxon>Bacillati</taxon>
        <taxon>Bacillota</taxon>
        <taxon>Bacilli</taxon>
        <taxon>Lactobacillales</taxon>
        <taxon>Lactobacillaceae</taxon>
        <taxon>Lacticaseibacillus</taxon>
    </lineage>
</organism>
<dbReference type="PROSITE" id="PS51098">
    <property type="entry name" value="PTS_EIIB_TYPE_1"/>
    <property type="match status" value="1"/>
</dbReference>
<dbReference type="InterPro" id="IPR018113">
    <property type="entry name" value="PTrfase_EIIB_Cys"/>
</dbReference>
<feature type="domain" description="PTS EIIB type-1" evidence="13">
    <location>
        <begin position="5"/>
        <end position="87"/>
    </location>
</feature>
<dbReference type="SUPFAM" id="SSF55604">
    <property type="entry name" value="Glucose permease domain IIB"/>
    <property type="match status" value="1"/>
</dbReference>
<evidence type="ECO:0000256" key="2">
    <source>
        <dbReference type="ARBA" id="ARBA00022448"/>
    </source>
</evidence>
<dbReference type="InterPro" id="IPR001996">
    <property type="entry name" value="PTS_IIB_1"/>
</dbReference>
<dbReference type="PANTHER" id="PTHR30175">
    <property type="entry name" value="PHOSPHOTRANSFERASE SYSTEM TRANSPORT PROTEIN"/>
    <property type="match status" value="1"/>
</dbReference>
<evidence type="ECO:0000256" key="10">
    <source>
        <dbReference type="ARBA" id="ARBA00023136"/>
    </source>
</evidence>